<dbReference type="OrthoDB" id="9800855at2"/>
<dbReference type="GO" id="GO:0140078">
    <property type="term" value="F:class I DNA-(apurinic or apyrimidinic site) endonuclease activity"/>
    <property type="evidence" value="ECO:0007669"/>
    <property type="project" value="UniProtKB-EC"/>
</dbReference>
<dbReference type="PANTHER" id="PTHR22993">
    <property type="entry name" value="FORMAMIDOPYRIMIDINE-DNA GLYCOSYLASE"/>
    <property type="match status" value="1"/>
</dbReference>
<dbReference type="Gene3D" id="1.10.8.50">
    <property type="match status" value="1"/>
</dbReference>
<dbReference type="PROSITE" id="PS51066">
    <property type="entry name" value="ZF_FPG_2"/>
    <property type="match status" value="1"/>
</dbReference>
<dbReference type="InterPro" id="IPR015886">
    <property type="entry name" value="H2TH_FPG"/>
</dbReference>
<dbReference type="GO" id="GO:0006284">
    <property type="term" value="P:base-excision repair"/>
    <property type="evidence" value="ECO:0007669"/>
    <property type="project" value="InterPro"/>
</dbReference>
<keyword evidence="7 16" id="KW-0863">Zinc-finger</keyword>
<proteinExistence type="inferred from homology"/>
<evidence type="ECO:0000256" key="10">
    <source>
        <dbReference type="ARBA" id="ARBA00023125"/>
    </source>
</evidence>
<keyword evidence="20" id="KW-1185">Reference proteome</keyword>
<evidence type="ECO:0000256" key="3">
    <source>
        <dbReference type="ARBA" id="ARBA00009409"/>
    </source>
</evidence>
<dbReference type="Gene3D" id="3.20.190.10">
    <property type="entry name" value="MutM-like, N-terminal"/>
    <property type="match status" value="1"/>
</dbReference>
<evidence type="ECO:0000259" key="17">
    <source>
        <dbReference type="PROSITE" id="PS51066"/>
    </source>
</evidence>
<evidence type="ECO:0000256" key="1">
    <source>
        <dbReference type="ARBA" id="ARBA00001668"/>
    </source>
</evidence>
<dbReference type="NCBIfam" id="TIGR00577">
    <property type="entry name" value="fpg"/>
    <property type="match status" value="1"/>
</dbReference>
<gene>
    <name evidence="19" type="primary">mutM</name>
    <name evidence="19" type="ORF">BARAN1_0201</name>
</gene>
<protein>
    <submittedName>
        <fullName evidence="19">Formamidopyrimidine-DNA glycosylase</fullName>
        <ecNumber evidence="19">3.2.2.23</ecNumber>
    </submittedName>
</protein>
<keyword evidence="10" id="KW-0238">DNA-binding</keyword>
<evidence type="ECO:0000256" key="9">
    <source>
        <dbReference type="ARBA" id="ARBA00022833"/>
    </source>
</evidence>
<keyword evidence="12" id="KW-0456">Lyase</keyword>
<dbReference type="PANTHER" id="PTHR22993:SF9">
    <property type="entry name" value="FORMAMIDOPYRIMIDINE-DNA GLYCOSYLASE"/>
    <property type="match status" value="1"/>
</dbReference>
<feature type="domain" description="Formamidopyrimidine-DNA glycosylase catalytic" evidence="18">
    <location>
        <begin position="2"/>
        <end position="106"/>
    </location>
</feature>
<evidence type="ECO:0000256" key="14">
    <source>
        <dbReference type="ARBA" id="ARBA00023295"/>
    </source>
</evidence>
<dbReference type="FunFam" id="1.10.8.50:FF:000003">
    <property type="entry name" value="Formamidopyrimidine-DNA glycosylase"/>
    <property type="match status" value="1"/>
</dbReference>
<dbReference type="EMBL" id="LS483254">
    <property type="protein sequence ID" value="SQD92226.1"/>
    <property type="molecule type" value="Genomic_DNA"/>
</dbReference>
<keyword evidence="14 19" id="KW-0326">Glycosidase</keyword>
<dbReference type="InterPro" id="IPR020629">
    <property type="entry name" value="FPG_Glyclase"/>
</dbReference>
<dbReference type="SUPFAM" id="SSF81624">
    <property type="entry name" value="N-terminal domain of MutM-like DNA repair proteins"/>
    <property type="match status" value="1"/>
</dbReference>
<dbReference type="KEGG" id="bana:BARAN1_0201"/>
<evidence type="ECO:0000313" key="20">
    <source>
        <dbReference type="Proteomes" id="UP000249818"/>
    </source>
</evidence>
<dbReference type="InterPro" id="IPR000214">
    <property type="entry name" value="Znf_DNA_glyclase/AP_lyase"/>
</dbReference>
<dbReference type="EC" id="3.2.2.23" evidence="19"/>
<comment type="similarity">
    <text evidence="3">Belongs to the FPG family.</text>
</comment>
<keyword evidence="13" id="KW-0511">Multifunctional enzyme</keyword>
<dbReference type="SUPFAM" id="SSF46946">
    <property type="entry name" value="S13-like H2TH domain"/>
    <property type="match status" value="1"/>
</dbReference>
<evidence type="ECO:0000256" key="5">
    <source>
        <dbReference type="ARBA" id="ARBA00022723"/>
    </source>
</evidence>
<sequence length="257" mass="27974">MPELPEVETMVRGLRPHVVGKEILSVQVRDPKLAPIVPTLALPATVASLSRRGKHILFDLGDRTLVLHLRMSGRLAWGTREPTGKVRLSLRFPDGGAHLVDPRRLGTTAVVERFVDELGPEPFGDLAWLPAALARSRMPVKLWLMDQKKIAGIGNIYAAEILFRAGIAPTRPAGSLSRKEVARLEDAIPSVLERAIAAGGTTLADGLYRGPTGENGEFRYELSVYGREGEPCPRCGARIERSLLGGRGTYSCPRCQS</sequence>
<evidence type="ECO:0000256" key="6">
    <source>
        <dbReference type="ARBA" id="ARBA00022763"/>
    </source>
</evidence>
<evidence type="ECO:0000256" key="7">
    <source>
        <dbReference type="ARBA" id="ARBA00022771"/>
    </source>
</evidence>
<keyword evidence="6" id="KW-0227">DNA damage</keyword>
<dbReference type="GO" id="GO:0003684">
    <property type="term" value="F:damaged DNA binding"/>
    <property type="evidence" value="ECO:0007669"/>
    <property type="project" value="InterPro"/>
</dbReference>
<keyword evidence="9" id="KW-0862">Zinc</keyword>
<dbReference type="SUPFAM" id="SSF57716">
    <property type="entry name" value="Glucocorticoid receptor-like (DNA-binding domain)"/>
    <property type="match status" value="1"/>
</dbReference>
<accession>A0A2X3KXC9</accession>
<dbReference type="PROSITE" id="PS51068">
    <property type="entry name" value="FPG_CAT"/>
    <property type="match status" value="1"/>
</dbReference>
<evidence type="ECO:0000313" key="19">
    <source>
        <dbReference type="EMBL" id="SQD92226.1"/>
    </source>
</evidence>
<evidence type="ECO:0000256" key="15">
    <source>
        <dbReference type="ARBA" id="ARBA00044632"/>
    </source>
</evidence>
<evidence type="ECO:0000256" key="8">
    <source>
        <dbReference type="ARBA" id="ARBA00022801"/>
    </source>
</evidence>
<evidence type="ECO:0000256" key="4">
    <source>
        <dbReference type="ARBA" id="ARBA00011245"/>
    </source>
</evidence>
<organism evidence="19 20">
    <name type="scientific">Candidatus Bipolaricaulis anaerobius</name>
    <dbReference type="NCBI Taxonomy" id="2026885"/>
    <lineage>
        <taxon>Bacteria</taxon>
        <taxon>Candidatus Bipolaricaulota</taxon>
        <taxon>Candidatus Bipolaricaulia</taxon>
        <taxon>Candidatus Bipolaricaulales</taxon>
        <taxon>Candidatus Bipolaricaulaceae</taxon>
        <taxon>Candidatus Bipolaricaulis</taxon>
    </lineage>
</organism>
<comment type="subunit">
    <text evidence="4">Monomer.</text>
</comment>
<dbReference type="SMART" id="SM01232">
    <property type="entry name" value="H2TH"/>
    <property type="match status" value="1"/>
</dbReference>
<comment type="catalytic activity">
    <reaction evidence="15">
        <text>2'-deoxyribonucleotide-(2'-deoxyribose 5'-phosphate)-2'-deoxyribonucleotide-DNA = a 3'-end 2'-deoxyribonucleotide-(2,3-dehydro-2,3-deoxyribose 5'-phosphate)-DNA + a 5'-end 5'-phospho-2'-deoxyribonucleoside-DNA + H(+)</text>
        <dbReference type="Rhea" id="RHEA:66592"/>
        <dbReference type="Rhea" id="RHEA-COMP:13180"/>
        <dbReference type="Rhea" id="RHEA-COMP:16897"/>
        <dbReference type="Rhea" id="RHEA-COMP:17067"/>
        <dbReference type="ChEBI" id="CHEBI:15378"/>
        <dbReference type="ChEBI" id="CHEBI:136412"/>
        <dbReference type="ChEBI" id="CHEBI:157695"/>
        <dbReference type="ChEBI" id="CHEBI:167181"/>
        <dbReference type="EC" id="4.2.99.18"/>
    </reaction>
</comment>
<evidence type="ECO:0000256" key="2">
    <source>
        <dbReference type="ARBA" id="ARBA00001947"/>
    </source>
</evidence>
<dbReference type="Pfam" id="PF06827">
    <property type="entry name" value="zf-FPG_IleRS"/>
    <property type="match status" value="1"/>
</dbReference>
<dbReference type="InterPro" id="IPR012319">
    <property type="entry name" value="FPG_cat"/>
</dbReference>
<dbReference type="InterPro" id="IPR010979">
    <property type="entry name" value="Ribosomal_uS13-like_H2TH"/>
</dbReference>
<dbReference type="SMART" id="SM00898">
    <property type="entry name" value="Fapy_DNA_glyco"/>
    <property type="match status" value="1"/>
</dbReference>
<comment type="catalytic activity">
    <reaction evidence="1">
        <text>Hydrolysis of DNA containing ring-opened 7-methylguanine residues, releasing 2,6-diamino-4-hydroxy-5-(N-methyl)formamidopyrimidine.</text>
        <dbReference type="EC" id="3.2.2.23"/>
    </reaction>
</comment>
<evidence type="ECO:0000256" key="16">
    <source>
        <dbReference type="PROSITE-ProRule" id="PRU00391"/>
    </source>
</evidence>
<dbReference type="InterPro" id="IPR035937">
    <property type="entry name" value="FPG_N"/>
</dbReference>
<dbReference type="CDD" id="cd08966">
    <property type="entry name" value="EcFpg-like_N"/>
    <property type="match status" value="1"/>
</dbReference>
<name>A0A2X3KXC9_9BACT</name>
<evidence type="ECO:0000256" key="13">
    <source>
        <dbReference type="ARBA" id="ARBA00023268"/>
    </source>
</evidence>
<keyword evidence="11" id="KW-0234">DNA repair</keyword>
<dbReference type="AlphaFoldDB" id="A0A2X3KXC9"/>
<feature type="domain" description="FPG-type" evidence="17">
    <location>
        <begin position="223"/>
        <end position="257"/>
    </location>
</feature>
<dbReference type="Proteomes" id="UP000249818">
    <property type="component" value="Chromosome BARAN1"/>
</dbReference>
<evidence type="ECO:0000256" key="12">
    <source>
        <dbReference type="ARBA" id="ARBA00023239"/>
    </source>
</evidence>
<evidence type="ECO:0000256" key="11">
    <source>
        <dbReference type="ARBA" id="ARBA00023204"/>
    </source>
</evidence>
<dbReference type="RefSeq" id="WP_122030474.1">
    <property type="nucleotide sequence ID" value="NZ_LS483254.1"/>
</dbReference>
<reference evidence="20" key="1">
    <citation type="submission" date="2018-05" db="EMBL/GenBank/DDBJ databases">
        <authorList>
            <person name="Hao L."/>
        </authorList>
    </citation>
    <scope>NUCLEOTIDE SEQUENCE [LARGE SCALE GENOMIC DNA]</scope>
</reference>
<dbReference type="Pfam" id="PF01149">
    <property type="entry name" value="Fapy_DNA_glyco"/>
    <property type="match status" value="1"/>
</dbReference>
<keyword evidence="8 19" id="KW-0378">Hydrolase</keyword>
<keyword evidence="5" id="KW-0479">Metal-binding</keyword>
<evidence type="ECO:0000259" key="18">
    <source>
        <dbReference type="PROSITE" id="PS51068"/>
    </source>
</evidence>
<dbReference type="GO" id="GO:0008270">
    <property type="term" value="F:zinc ion binding"/>
    <property type="evidence" value="ECO:0007669"/>
    <property type="project" value="UniProtKB-KW"/>
</dbReference>
<dbReference type="InterPro" id="IPR010663">
    <property type="entry name" value="Znf_FPG/IleRS"/>
</dbReference>
<dbReference type="Pfam" id="PF06831">
    <property type="entry name" value="H2TH"/>
    <property type="match status" value="1"/>
</dbReference>
<dbReference type="GO" id="GO:0034039">
    <property type="term" value="F:8-oxo-7,8-dihydroguanine DNA N-glycosylase activity"/>
    <property type="evidence" value="ECO:0007669"/>
    <property type="project" value="TreeGrafter"/>
</dbReference>
<comment type="cofactor">
    <cofactor evidence="2">
        <name>Zn(2+)</name>
        <dbReference type="ChEBI" id="CHEBI:29105"/>
    </cofactor>
</comment>
<dbReference type="NCBIfam" id="NF002211">
    <property type="entry name" value="PRK01103.1"/>
    <property type="match status" value="1"/>
</dbReference>